<reference evidence="2 3" key="1">
    <citation type="submission" date="2019-01" db="EMBL/GenBank/DDBJ databases">
        <title>Genome sequencing of the rare red list fungi Fomitopsis rosea.</title>
        <authorList>
            <person name="Buettner E."/>
            <person name="Kellner H."/>
        </authorList>
    </citation>
    <scope>NUCLEOTIDE SEQUENCE [LARGE SCALE GENOMIC DNA]</scope>
    <source>
        <strain evidence="2 3">DSM 105464</strain>
    </source>
</reference>
<dbReference type="Proteomes" id="UP000298390">
    <property type="component" value="Unassembled WGS sequence"/>
</dbReference>
<evidence type="ECO:0000256" key="1">
    <source>
        <dbReference type="SAM" id="MobiDB-lite"/>
    </source>
</evidence>
<gene>
    <name evidence="2" type="ORF">EVJ58_g10780</name>
</gene>
<dbReference type="STRING" id="34475.A0A4Y9XLS9"/>
<sequence length="379" mass="42641">MAAVRRQLAEEESVQPLPQDDASSLLKTSPSVMIAGGVDLEDQLWRLRYEAKKLGEHSTDKQRATVTERLNVMRRRLEAWFNVQQAYIAGAQSLREARLHAAARGKDVAAYDIPLLLPSDVVHALSVDPALQDCEWRLRYAQAHDALNDLRRHLRLSSHLYHFKDRFVRGQRENTRARSIIKTVQDKVDEDAARYCRARTALLTLSQALGKTGWQDTLKDLADDDVRLMSAGLEGESPEDAHNPELQEALRIEWCQSRARAQRWLEEIELILEEMRRVVQYHGWKHHSWTARADARPDLDDDYREGLSAYAHRQAEIRVTMCGTCTRAWRCVSELVSKGLSMTDGEDDGPAAPAGADSLNAGSSAAHGDDDERAAGASD</sequence>
<organism evidence="2 3">
    <name type="scientific">Rhodofomes roseus</name>
    <dbReference type="NCBI Taxonomy" id="34475"/>
    <lineage>
        <taxon>Eukaryota</taxon>
        <taxon>Fungi</taxon>
        <taxon>Dikarya</taxon>
        <taxon>Basidiomycota</taxon>
        <taxon>Agaricomycotina</taxon>
        <taxon>Agaricomycetes</taxon>
        <taxon>Polyporales</taxon>
        <taxon>Rhodofomes</taxon>
    </lineage>
</organism>
<accession>A0A4Y9XLS9</accession>
<comment type="caution">
    <text evidence="2">The sequence shown here is derived from an EMBL/GenBank/DDBJ whole genome shotgun (WGS) entry which is preliminary data.</text>
</comment>
<name>A0A4Y9XLS9_9APHY</name>
<proteinExistence type="predicted"/>
<dbReference type="AlphaFoldDB" id="A0A4Y9XLS9"/>
<evidence type="ECO:0000313" key="2">
    <source>
        <dbReference type="EMBL" id="TFY51020.1"/>
    </source>
</evidence>
<feature type="region of interest" description="Disordered" evidence="1">
    <location>
        <begin position="342"/>
        <end position="379"/>
    </location>
</feature>
<feature type="compositionally biased region" description="Basic and acidic residues" evidence="1">
    <location>
        <begin position="367"/>
        <end position="379"/>
    </location>
</feature>
<feature type="region of interest" description="Disordered" evidence="1">
    <location>
        <begin position="1"/>
        <end position="23"/>
    </location>
</feature>
<protein>
    <submittedName>
        <fullName evidence="2">Uncharacterized protein</fullName>
    </submittedName>
</protein>
<evidence type="ECO:0000313" key="3">
    <source>
        <dbReference type="Proteomes" id="UP000298390"/>
    </source>
</evidence>
<dbReference type="EMBL" id="SEKV01001303">
    <property type="protein sequence ID" value="TFY51020.1"/>
    <property type="molecule type" value="Genomic_DNA"/>
</dbReference>